<dbReference type="Proteomes" id="UP000230233">
    <property type="component" value="Chromosome III"/>
</dbReference>
<accession>A0A2G5UL93</accession>
<gene>
    <name evidence="1" type="primary">Cnig_chr_III.g11642</name>
    <name evidence="1" type="ORF">B9Z55_011642</name>
</gene>
<dbReference type="AlphaFoldDB" id="A0A2G5UL93"/>
<sequence>MGKSLDEKLTNKLVEEIQEFDEEYAFRKEKLHLRKVKRVLEAVEYSSLTFDEITERKNSAWERKAELDKLKKDAGSIRFTEFVHVLFLWATDIVSETWRRLCIEMPRGIRM</sequence>
<protein>
    <submittedName>
        <fullName evidence="1">Uncharacterized protein</fullName>
    </submittedName>
</protein>
<proteinExistence type="predicted"/>
<evidence type="ECO:0000313" key="1">
    <source>
        <dbReference type="EMBL" id="PIC40223.1"/>
    </source>
</evidence>
<organism evidence="1 2">
    <name type="scientific">Caenorhabditis nigoni</name>
    <dbReference type="NCBI Taxonomy" id="1611254"/>
    <lineage>
        <taxon>Eukaryota</taxon>
        <taxon>Metazoa</taxon>
        <taxon>Ecdysozoa</taxon>
        <taxon>Nematoda</taxon>
        <taxon>Chromadorea</taxon>
        <taxon>Rhabditida</taxon>
        <taxon>Rhabditina</taxon>
        <taxon>Rhabditomorpha</taxon>
        <taxon>Rhabditoidea</taxon>
        <taxon>Rhabditidae</taxon>
        <taxon>Peloderinae</taxon>
        <taxon>Caenorhabditis</taxon>
    </lineage>
</organism>
<evidence type="ECO:0000313" key="2">
    <source>
        <dbReference type="Proteomes" id="UP000230233"/>
    </source>
</evidence>
<dbReference type="EMBL" id="PDUG01000003">
    <property type="protein sequence ID" value="PIC40223.1"/>
    <property type="molecule type" value="Genomic_DNA"/>
</dbReference>
<keyword evidence="2" id="KW-1185">Reference proteome</keyword>
<comment type="caution">
    <text evidence="1">The sequence shown here is derived from an EMBL/GenBank/DDBJ whole genome shotgun (WGS) entry which is preliminary data.</text>
</comment>
<reference evidence="2" key="1">
    <citation type="submission" date="2017-10" db="EMBL/GenBank/DDBJ databases">
        <title>Rapid genome shrinkage in a self-fertile nematode reveals novel sperm competition proteins.</title>
        <authorList>
            <person name="Yin D."/>
            <person name="Schwarz E.M."/>
            <person name="Thomas C.G."/>
            <person name="Felde R.L."/>
            <person name="Korf I.F."/>
            <person name="Cutter A.D."/>
            <person name="Schartner C.M."/>
            <person name="Ralston E.J."/>
            <person name="Meyer B.J."/>
            <person name="Haag E.S."/>
        </authorList>
    </citation>
    <scope>NUCLEOTIDE SEQUENCE [LARGE SCALE GENOMIC DNA]</scope>
    <source>
        <strain evidence="2">JU1422</strain>
    </source>
</reference>
<name>A0A2G5UL93_9PELO</name>